<dbReference type="SUPFAM" id="SSF81383">
    <property type="entry name" value="F-box domain"/>
    <property type="match status" value="1"/>
</dbReference>
<feature type="region of interest" description="Disordered" evidence="1">
    <location>
        <begin position="597"/>
        <end position="620"/>
    </location>
</feature>
<dbReference type="SMART" id="SM00367">
    <property type="entry name" value="LRR_CC"/>
    <property type="match status" value="1"/>
</dbReference>
<organism evidence="3 4">
    <name type="scientific">Testicularia cyperi</name>
    <dbReference type="NCBI Taxonomy" id="1882483"/>
    <lineage>
        <taxon>Eukaryota</taxon>
        <taxon>Fungi</taxon>
        <taxon>Dikarya</taxon>
        <taxon>Basidiomycota</taxon>
        <taxon>Ustilaginomycotina</taxon>
        <taxon>Ustilaginomycetes</taxon>
        <taxon>Ustilaginales</taxon>
        <taxon>Anthracoideaceae</taxon>
        <taxon>Testicularia</taxon>
    </lineage>
</organism>
<sequence>MDPSAAAGSAARGLSLQSLPLDLLVPILSQLRHRVRDLAACALTCRLFHTLATPLLYERLFLRDQRRLQLVFWTLARNPELCSLVKIAELRVFPFGLHAELLESLEANIEATFRAANHLEELVWTRTGSLNDRLLPCLLRSSPLLQRLEITGDARSWSTTVLVDNVTSTVQHLSIILPERSVVNAIVDIAAKIAQTGVRLHNDSGVDNVADLTGDSSHAPPGLRSLSLLCQHSPLLKDAHLLAMAPHLHQLQRLSLAGCRAVTGRGIRAVLQSAAQGAGVNELAMEGLDMQGKDVALLIPFASRLRLLSLTYPRSSSSSGSRSLSSSAIGDFYRNFSSLVEHADRLEELTHYAGAGSKPAADGDGGAHDGIVDLDELDDALDEDESEYDEDGEYQQGSATLQNDSTFMNTTSEELIRRFSGPPPEGSVRYGHHRPSEPPSNLPLLPTSFLTRLLAARGDQLIKLRLHGIGISLDQLALVVQHGRVLRDLVIQIWEDDLSRLAALLCQLPQLETLHILASASSDTVLGEREIQWIAQVCADANRERRLQIDRWYARASRQPEETLPKHLAGGNGLRQIGFRNRVWLVERSFAPAAAVQSDTHEVPRASNGTKAETGLVRPEEEGRTLVTLRRWDPAAGTFPEVLLVVKS</sequence>
<dbReference type="InterPro" id="IPR036047">
    <property type="entry name" value="F-box-like_dom_sf"/>
</dbReference>
<feature type="compositionally biased region" description="Acidic residues" evidence="1">
    <location>
        <begin position="383"/>
        <end position="393"/>
    </location>
</feature>
<feature type="domain" description="F-box" evidence="2">
    <location>
        <begin position="17"/>
        <end position="63"/>
    </location>
</feature>
<evidence type="ECO:0000259" key="2">
    <source>
        <dbReference type="Pfam" id="PF12937"/>
    </source>
</evidence>
<dbReference type="OrthoDB" id="2585512at2759"/>
<dbReference type="Gene3D" id="3.80.10.10">
    <property type="entry name" value="Ribonuclease Inhibitor"/>
    <property type="match status" value="1"/>
</dbReference>
<dbReference type="Proteomes" id="UP000246740">
    <property type="component" value="Unassembled WGS sequence"/>
</dbReference>
<dbReference type="EMBL" id="KZ819198">
    <property type="protein sequence ID" value="PWY98579.1"/>
    <property type="molecule type" value="Genomic_DNA"/>
</dbReference>
<feature type="region of interest" description="Disordered" evidence="1">
    <location>
        <begin position="383"/>
        <end position="403"/>
    </location>
</feature>
<gene>
    <name evidence="3" type="ORF">BCV70DRAFT_164621</name>
</gene>
<protein>
    <recommendedName>
        <fullName evidence="2">F-box domain-containing protein</fullName>
    </recommendedName>
</protein>
<evidence type="ECO:0000313" key="3">
    <source>
        <dbReference type="EMBL" id="PWY98579.1"/>
    </source>
</evidence>
<reference evidence="3 4" key="1">
    <citation type="journal article" date="2018" name="Mol. Biol. Evol.">
        <title>Broad Genomic Sampling Reveals a Smut Pathogenic Ancestry of the Fungal Clade Ustilaginomycotina.</title>
        <authorList>
            <person name="Kijpornyongpan T."/>
            <person name="Mondo S.J."/>
            <person name="Barry K."/>
            <person name="Sandor L."/>
            <person name="Lee J."/>
            <person name="Lipzen A."/>
            <person name="Pangilinan J."/>
            <person name="LaButti K."/>
            <person name="Hainaut M."/>
            <person name="Henrissat B."/>
            <person name="Grigoriev I.V."/>
            <person name="Spatafora J.W."/>
            <person name="Aime M.C."/>
        </authorList>
    </citation>
    <scope>NUCLEOTIDE SEQUENCE [LARGE SCALE GENOMIC DNA]</scope>
    <source>
        <strain evidence="3 4">MCA 3645</strain>
    </source>
</reference>
<proteinExistence type="predicted"/>
<evidence type="ECO:0000256" key="1">
    <source>
        <dbReference type="SAM" id="MobiDB-lite"/>
    </source>
</evidence>
<accession>A0A317XL65</accession>
<dbReference type="InterPro" id="IPR001810">
    <property type="entry name" value="F-box_dom"/>
</dbReference>
<dbReference type="CDD" id="cd09917">
    <property type="entry name" value="F-box_SF"/>
    <property type="match status" value="1"/>
</dbReference>
<evidence type="ECO:0000313" key="4">
    <source>
        <dbReference type="Proteomes" id="UP000246740"/>
    </source>
</evidence>
<dbReference type="Pfam" id="PF12937">
    <property type="entry name" value="F-box-like"/>
    <property type="match status" value="1"/>
</dbReference>
<dbReference type="InterPro" id="IPR032675">
    <property type="entry name" value="LRR_dom_sf"/>
</dbReference>
<keyword evidence="4" id="KW-1185">Reference proteome</keyword>
<dbReference type="STRING" id="1882483.A0A317XL65"/>
<dbReference type="AlphaFoldDB" id="A0A317XL65"/>
<dbReference type="Gene3D" id="1.20.1280.50">
    <property type="match status" value="1"/>
</dbReference>
<name>A0A317XL65_9BASI</name>
<feature type="region of interest" description="Disordered" evidence="1">
    <location>
        <begin position="420"/>
        <end position="442"/>
    </location>
</feature>
<dbReference type="InParanoid" id="A0A317XL65"/>
<dbReference type="InterPro" id="IPR006553">
    <property type="entry name" value="Leu-rich_rpt_Cys-con_subtyp"/>
</dbReference>